<dbReference type="SUPFAM" id="SSF48295">
    <property type="entry name" value="TrpR-like"/>
    <property type="match status" value="1"/>
</dbReference>
<comment type="caution">
    <text evidence="1">The sequence shown here is derived from an EMBL/GenBank/DDBJ whole genome shotgun (WGS) entry which is preliminary data.</text>
</comment>
<dbReference type="Gene3D" id="1.10.10.10">
    <property type="entry name" value="Winged helix-like DNA-binding domain superfamily/Winged helix DNA-binding domain"/>
    <property type="match status" value="1"/>
</dbReference>
<reference evidence="1 2" key="1">
    <citation type="submission" date="2017-03" db="EMBL/GenBank/DDBJ databases">
        <title>Genome analysis of strain PAMC 26510.</title>
        <authorList>
            <person name="Oh H.-M."/>
            <person name="Yang J.-A."/>
        </authorList>
    </citation>
    <scope>NUCLEOTIDE SEQUENCE [LARGE SCALE GENOMIC DNA]</scope>
    <source>
        <strain evidence="1 2">PAMC 26510</strain>
    </source>
</reference>
<name>A0A242MPD5_CABSO</name>
<dbReference type="EMBL" id="NBTY01000104">
    <property type="protein sequence ID" value="OTP72852.1"/>
    <property type="molecule type" value="Genomic_DNA"/>
</dbReference>
<gene>
    <name evidence="1" type="ORF">PAMC26510_20800</name>
</gene>
<dbReference type="GO" id="GO:0004803">
    <property type="term" value="F:transposase activity"/>
    <property type="evidence" value="ECO:0007669"/>
    <property type="project" value="InterPro"/>
</dbReference>
<dbReference type="Proteomes" id="UP000194546">
    <property type="component" value="Unassembled WGS sequence"/>
</dbReference>
<dbReference type="AlphaFoldDB" id="A0A242MPD5"/>
<proteinExistence type="predicted"/>
<evidence type="ECO:0000313" key="2">
    <source>
        <dbReference type="Proteomes" id="UP000194546"/>
    </source>
</evidence>
<dbReference type="InterPro" id="IPR036388">
    <property type="entry name" value="WH-like_DNA-bd_sf"/>
</dbReference>
<dbReference type="GO" id="GO:0006313">
    <property type="term" value="P:DNA transposition"/>
    <property type="evidence" value="ECO:0007669"/>
    <property type="project" value="InterPro"/>
</dbReference>
<sequence length="102" mass="11132">MTKRNRRAHSAVFKAKVALAALKGDKTLAELAQQFEIHPNQVTDWKKQLQEQAVSVFESGRATATAPPVDVKVLHAKIGQLALENDFLEGALSKAGLLSVKR</sequence>
<evidence type="ECO:0000313" key="1">
    <source>
        <dbReference type="EMBL" id="OTP72852.1"/>
    </source>
</evidence>
<dbReference type="GO" id="GO:0043565">
    <property type="term" value="F:sequence-specific DNA binding"/>
    <property type="evidence" value="ECO:0007669"/>
    <property type="project" value="InterPro"/>
</dbReference>
<dbReference type="Pfam" id="PF01527">
    <property type="entry name" value="HTH_Tnp_1"/>
    <property type="match status" value="1"/>
</dbReference>
<protein>
    <submittedName>
        <fullName evidence="1">Mobile element protein</fullName>
    </submittedName>
</protein>
<accession>A0A242MPD5</accession>
<dbReference type="InterPro" id="IPR002514">
    <property type="entry name" value="Transposase_8"/>
</dbReference>
<dbReference type="InterPro" id="IPR010921">
    <property type="entry name" value="Trp_repressor/repl_initiator"/>
</dbReference>
<organism evidence="1 2">
    <name type="scientific">Caballeronia sordidicola</name>
    <name type="common">Burkholderia sordidicola</name>
    <dbReference type="NCBI Taxonomy" id="196367"/>
    <lineage>
        <taxon>Bacteria</taxon>
        <taxon>Pseudomonadati</taxon>
        <taxon>Pseudomonadota</taxon>
        <taxon>Betaproteobacteria</taxon>
        <taxon>Burkholderiales</taxon>
        <taxon>Burkholderiaceae</taxon>
        <taxon>Caballeronia</taxon>
    </lineage>
</organism>